<evidence type="ECO:0000313" key="5">
    <source>
        <dbReference type="Proteomes" id="UP001165498"/>
    </source>
</evidence>
<reference evidence="4" key="1">
    <citation type="submission" date="2022-07" db="EMBL/GenBank/DDBJ databases">
        <title>Tahibacter sp., a new gammaproteobacterium isolated from the silt sample collected at pig farm.</title>
        <authorList>
            <person name="Chen H."/>
        </authorList>
    </citation>
    <scope>NUCLEOTIDE SEQUENCE</scope>
    <source>
        <strain evidence="4">P2K</strain>
    </source>
</reference>
<comment type="caution">
    <text evidence="4">The sequence shown here is derived from an EMBL/GenBank/DDBJ whole genome shotgun (WGS) entry which is preliminary data.</text>
</comment>
<dbReference type="PANTHER" id="PTHR11596:SF5">
    <property type="entry name" value="ALKALINE PHOSPHATASE"/>
    <property type="match status" value="1"/>
</dbReference>
<accession>A0ABT1QTP2</accession>
<evidence type="ECO:0000256" key="2">
    <source>
        <dbReference type="RuleBase" id="RU003946"/>
    </source>
</evidence>
<dbReference type="PROSITE" id="PS51257">
    <property type="entry name" value="PROKAR_LIPOPROTEIN"/>
    <property type="match status" value="1"/>
</dbReference>
<keyword evidence="3" id="KW-0732">Signal</keyword>
<protein>
    <submittedName>
        <fullName evidence="4">Alkaline phosphatase</fullName>
        <ecNumber evidence="4">3.1.3.1</ecNumber>
    </submittedName>
</protein>
<keyword evidence="1" id="KW-0597">Phosphoprotein</keyword>
<dbReference type="Pfam" id="PF00245">
    <property type="entry name" value="Alk_phosphatase"/>
    <property type="match status" value="1"/>
</dbReference>
<feature type="signal peptide" evidence="3">
    <location>
        <begin position="1"/>
        <end position="19"/>
    </location>
</feature>
<gene>
    <name evidence="4" type="ORF">NM961_13120</name>
</gene>
<organism evidence="4 5">
    <name type="scientific">Tahibacter harae</name>
    <dbReference type="NCBI Taxonomy" id="2963937"/>
    <lineage>
        <taxon>Bacteria</taxon>
        <taxon>Pseudomonadati</taxon>
        <taxon>Pseudomonadota</taxon>
        <taxon>Gammaproteobacteria</taxon>
        <taxon>Lysobacterales</taxon>
        <taxon>Rhodanobacteraceae</taxon>
        <taxon>Tahibacter</taxon>
    </lineage>
</organism>
<sequence>MKHLRLLPCLIAFGLSACATRPEAPAAAGTSANPITVPQITRPQQETAQWWFTAGAAAAHANVGATPPRAKNVIVFLGDGMSITTIAAAHILAGQRQGKDGESTRLAFETLPYTALSRTYETDSQTPDSAGTMTAIMSGVKTKAGFIGVGQGALRSDCASTRGNELLSMLELAELAGMATGAVTTTKLTHATPAATYGHLPERNWEADVNVKESEKGGDCADFARQLIENPFGDGLEVALGGGRENFMLPTQRDPEEPGRPGKRLDQRDLVAQWSARPGAAYVWNKEQFDKVDIGATRHLLGLFERSHMKFDHDRQNPAAEPGRVAADEPSLAEMTRTALKLLKKNPKGYFLMVEGGRIDHAHHAGNAYRALTDTIAFADAVQVALDDTDAADTLIVVTADHSHTMTFAGYPQRGNPMMGLVHGGSDFEDSGESLALDQGQQPYTTLGYANGPGYTGATDTQPEGPKTFPHYYKKLLGAPKGRPDLRKVDTTAPDYMQEATVPFMGESHGGEDVAIFARGPGAQAFHGELEQNVIFHIIVQSAPLLRAKLCASGSCNADKVPVKLPDRASLLGK</sequence>
<proteinExistence type="inferred from homology"/>
<dbReference type="PANTHER" id="PTHR11596">
    <property type="entry name" value="ALKALINE PHOSPHATASE"/>
    <property type="match status" value="1"/>
</dbReference>
<keyword evidence="5" id="KW-1185">Reference proteome</keyword>
<evidence type="ECO:0000313" key="4">
    <source>
        <dbReference type="EMBL" id="MCQ4165654.1"/>
    </source>
</evidence>
<dbReference type="Gene3D" id="3.40.720.10">
    <property type="entry name" value="Alkaline Phosphatase, subunit A"/>
    <property type="match status" value="1"/>
</dbReference>
<keyword evidence="4" id="KW-0378">Hydrolase</keyword>
<dbReference type="SUPFAM" id="SSF53649">
    <property type="entry name" value="Alkaline phosphatase-like"/>
    <property type="match status" value="1"/>
</dbReference>
<dbReference type="InterPro" id="IPR017850">
    <property type="entry name" value="Alkaline_phosphatase_core_sf"/>
</dbReference>
<dbReference type="Proteomes" id="UP001165498">
    <property type="component" value="Unassembled WGS sequence"/>
</dbReference>
<comment type="similarity">
    <text evidence="2">Belongs to the alkaline phosphatase family.</text>
</comment>
<dbReference type="EC" id="3.1.3.1" evidence="4"/>
<dbReference type="EMBL" id="JANFQO010000011">
    <property type="protein sequence ID" value="MCQ4165654.1"/>
    <property type="molecule type" value="Genomic_DNA"/>
</dbReference>
<feature type="chain" id="PRO_5045798993" evidence="3">
    <location>
        <begin position="20"/>
        <end position="574"/>
    </location>
</feature>
<dbReference type="InterPro" id="IPR001952">
    <property type="entry name" value="Alkaline_phosphatase"/>
</dbReference>
<dbReference type="CDD" id="cd16012">
    <property type="entry name" value="ALP"/>
    <property type="match status" value="1"/>
</dbReference>
<evidence type="ECO:0000256" key="3">
    <source>
        <dbReference type="SAM" id="SignalP"/>
    </source>
</evidence>
<evidence type="ECO:0000256" key="1">
    <source>
        <dbReference type="ARBA" id="ARBA00022553"/>
    </source>
</evidence>
<dbReference type="GO" id="GO:0004035">
    <property type="term" value="F:alkaline phosphatase activity"/>
    <property type="evidence" value="ECO:0007669"/>
    <property type="project" value="UniProtKB-EC"/>
</dbReference>
<dbReference type="PRINTS" id="PR00113">
    <property type="entry name" value="ALKPHPHTASE"/>
</dbReference>
<name>A0ABT1QTP2_9GAMM</name>
<dbReference type="SMART" id="SM00098">
    <property type="entry name" value="alkPPc"/>
    <property type="match status" value="1"/>
</dbReference>